<evidence type="ECO:0000313" key="3">
    <source>
        <dbReference type="EMBL" id="QDU83247.1"/>
    </source>
</evidence>
<organism evidence="3 4">
    <name type="scientific">Rohdeia mirabilis</name>
    <dbReference type="NCBI Taxonomy" id="2528008"/>
    <lineage>
        <taxon>Bacteria</taxon>
        <taxon>Pseudomonadati</taxon>
        <taxon>Planctomycetota</taxon>
        <taxon>Planctomycetia</taxon>
        <taxon>Planctomycetia incertae sedis</taxon>
        <taxon>Rohdeia</taxon>
    </lineage>
</organism>
<dbReference type="EMBL" id="CP036290">
    <property type="protein sequence ID" value="QDU83247.1"/>
    <property type="molecule type" value="Genomic_DNA"/>
</dbReference>
<proteinExistence type="predicted"/>
<keyword evidence="2" id="KW-0812">Transmembrane</keyword>
<dbReference type="Proteomes" id="UP000319342">
    <property type="component" value="Chromosome"/>
</dbReference>
<accession>A0A518CVI5</accession>
<feature type="region of interest" description="Disordered" evidence="1">
    <location>
        <begin position="38"/>
        <end position="80"/>
    </location>
</feature>
<name>A0A518CVI5_9BACT</name>
<keyword evidence="2" id="KW-1133">Transmembrane helix</keyword>
<dbReference type="RefSeq" id="WP_145182609.1">
    <property type="nucleotide sequence ID" value="NZ_CP036290.1"/>
</dbReference>
<feature type="transmembrane region" description="Helical" evidence="2">
    <location>
        <begin position="9"/>
        <end position="29"/>
    </location>
</feature>
<sequence>MGVRSSARLWVLFLPLAAALAIGLVALFWPSVDEVDSEMPLAPGTPSSPMLDGSEPSPLLELEGSSVESDARAAMTSAPRSSATRWSDHVLPVDDHTSEVIEGARVLLVERGSTRVESHALNAELPISMDGVAPVAALEAPGYCPRYFVFDEFLDEHREGHPQRHEVQMRRAVDLVVRVVTAEGAEPVAFRLSTHVEGSTDSRTRRIGSSLRGLFQAKLPDDLEVSDVLARRRTIARHSGSLLDVHARLRLSVSAPFDPDLVASMEQQLSTSDEVHVFTGLPLRETLTGSISDPHSFGRNRRFFAALTEGGGHLPSGALPALELRTDRPNEFVVTTLGAASLTLDAGEEGAFANWSLAPVGLPGRQADTTYAAPERRMLLFHRLVPGDYRLTGSVAWPGRSQRFEMTVSLEPEEDLVLSEFTSPGTRSVMVHPRLVVRGVPPRGAPTSLDEVFRWNARLGIDGDRLGRPAASYWVRGSRIVPVRFDGLDERSGELSFSGLGIDLGRTEDLPPVAFTAKGALDRELVLAELLVAHEPDPVRVDPDQTEAVVELVVEWGVRLDVVVRRPEGVGRHSMQVHVWRASDGLSVRQLMQIQPEDFYLGLGDDVDAFVHDEDPRIRRFAFVAPPGDYRVVVLGSDDGYHDFEAAQLVGTGTVSVGDVPAQVVVDLTRSVTVALEESDAAHDFLERRREAGDPWAHPRGWMNAHPLAGGFLQSLDDGSVGWTGLLPHTDYDCRVDGSTFRTGAPGSVLVLTPR</sequence>
<protein>
    <submittedName>
        <fullName evidence="3">Uncharacterized protein</fullName>
    </submittedName>
</protein>
<evidence type="ECO:0000256" key="2">
    <source>
        <dbReference type="SAM" id="Phobius"/>
    </source>
</evidence>
<evidence type="ECO:0000256" key="1">
    <source>
        <dbReference type="SAM" id="MobiDB-lite"/>
    </source>
</evidence>
<gene>
    <name evidence="3" type="ORF">Pla163_03450</name>
</gene>
<keyword evidence="4" id="KW-1185">Reference proteome</keyword>
<dbReference type="AlphaFoldDB" id="A0A518CVI5"/>
<keyword evidence="2" id="KW-0472">Membrane</keyword>
<evidence type="ECO:0000313" key="4">
    <source>
        <dbReference type="Proteomes" id="UP000319342"/>
    </source>
</evidence>
<reference evidence="3 4" key="1">
    <citation type="submission" date="2019-02" db="EMBL/GenBank/DDBJ databases">
        <title>Deep-cultivation of Planctomycetes and their phenomic and genomic characterization uncovers novel biology.</title>
        <authorList>
            <person name="Wiegand S."/>
            <person name="Jogler M."/>
            <person name="Boedeker C."/>
            <person name="Pinto D."/>
            <person name="Vollmers J."/>
            <person name="Rivas-Marin E."/>
            <person name="Kohn T."/>
            <person name="Peeters S.H."/>
            <person name="Heuer A."/>
            <person name="Rast P."/>
            <person name="Oberbeckmann S."/>
            <person name="Bunk B."/>
            <person name="Jeske O."/>
            <person name="Meyerdierks A."/>
            <person name="Storesund J.E."/>
            <person name="Kallscheuer N."/>
            <person name="Luecker S."/>
            <person name="Lage O.M."/>
            <person name="Pohl T."/>
            <person name="Merkel B.J."/>
            <person name="Hornburger P."/>
            <person name="Mueller R.-W."/>
            <person name="Bruemmer F."/>
            <person name="Labrenz M."/>
            <person name="Spormann A.M."/>
            <person name="Op den Camp H."/>
            <person name="Overmann J."/>
            <person name="Amann R."/>
            <person name="Jetten M.S.M."/>
            <person name="Mascher T."/>
            <person name="Medema M.H."/>
            <person name="Devos D.P."/>
            <person name="Kaster A.-K."/>
            <person name="Ovreas L."/>
            <person name="Rohde M."/>
            <person name="Galperin M.Y."/>
            <person name="Jogler C."/>
        </authorList>
    </citation>
    <scope>NUCLEOTIDE SEQUENCE [LARGE SCALE GENOMIC DNA]</scope>
    <source>
        <strain evidence="3 4">Pla163</strain>
    </source>
</reference>